<keyword evidence="16" id="KW-1185">Reference proteome</keyword>
<evidence type="ECO:0000256" key="9">
    <source>
        <dbReference type="ARBA" id="ARBA00023163"/>
    </source>
</evidence>
<evidence type="ECO:0000313" key="16">
    <source>
        <dbReference type="Proteomes" id="UP001152888"/>
    </source>
</evidence>
<dbReference type="SUPFAM" id="SSF57716">
    <property type="entry name" value="Glucocorticoid receptor-like (DNA-binding domain)"/>
    <property type="match status" value="1"/>
</dbReference>
<dbReference type="InterPro" id="IPR006612">
    <property type="entry name" value="THAP_Znf"/>
</dbReference>
<feature type="region of interest" description="Disordered" evidence="13">
    <location>
        <begin position="294"/>
        <end position="315"/>
    </location>
</feature>
<accession>A0A9P0PSR3</accession>
<dbReference type="SMART" id="SM00692">
    <property type="entry name" value="DM3"/>
    <property type="match status" value="1"/>
</dbReference>
<protein>
    <recommendedName>
        <fullName evidence="14">THAP-type domain-containing protein</fullName>
    </recommendedName>
</protein>
<reference evidence="15" key="1">
    <citation type="submission" date="2022-03" db="EMBL/GenBank/DDBJ databases">
        <authorList>
            <person name="Sayadi A."/>
        </authorList>
    </citation>
    <scope>NUCLEOTIDE SEQUENCE</scope>
</reference>
<dbReference type="SMART" id="SM00980">
    <property type="entry name" value="THAP"/>
    <property type="match status" value="1"/>
</dbReference>
<evidence type="ECO:0000256" key="6">
    <source>
        <dbReference type="ARBA" id="ARBA00023015"/>
    </source>
</evidence>
<gene>
    <name evidence="15" type="ORF">ACAOBT_LOCUS23754</name>
</gene>
<organism evidence="15 16">
    <name type="scientific">Acanthoscelides obtectus</name>
    <name type="common">Bean weevil</name>
    <name type="synonym">Bruchus obtectus</name>
    <dbReference type="NCBI Taxonomy" id="200917"/>
    <lineage>
        <taxon>Eukaryota</taxon>
        <taxon>Metazoa</taxon>
        <taxon>Ecdysozoa</taxon>
        <taxon>Arthropoda</taxon>
        <taxon>Hexapoda</taxon>
        <taxon>Insecta</taxon>
        <taxon>Pterygota</taxon>
        <taxon>Neoptera</taxon>
        <taxon>Endopterygota</taxon>
        <taxon>Coleoptera</taxon>
        <taxon>Polyphaga</taxon>
        <taxon>Cucujiformia</taxon>
        <taxon>Chrysomeloidea</taxon>
        <taxon>Chrysomelidae</taxon>
        <taxon>Bruchinae</taxon>
        <taxon>Bruchini</taxon>
        <taxon>Acanthoscelides</taxon>
    </lineage>
</organism>
<evidence type="ECO:0000256" key="8">
    <source>
        <dbReference type="ARBA" id="ARBA00023125"/>
    </source>
</evidence>
<name>A0A9P0PSR3_ACAOB</name>
<feature type="domain" description="THAP-type" evidence="14">
    <location>
        <begin position="7"/>
        <end position="97"/>
    </location>
</feature>
<dbReference type="InterPro" id="IPR026516">
    <property type="entry name" value="THAP1/10"/>
</dbReference>
<evidence type="ECO:0000256" key="10">
    <source>
        <dbReference type="ARBA" id="ARBA00023242"/>
    </source>
</evidence>
<keyword evidence="6" id="KW-0805">Transcription regulation</keyword>
<evidence type="ECO:0000256" key="11">
    <source>
        <dbReference type="ARBA" id="ARBA00023306"/>
    </source>
</evidence>
<dbReference type="PANTHER" id="PTHR46600">
    <property type="entry name" value="THAP DOMAIN-CONTAINING"/>
    <property type="match status" value="1"/>
</dbReference>
<comment type="similarity">
    <text evidence="2">Belongs to the THAP1 family.</text>
</comment>
<comment type="subcellular location">
    <subcellularLocation>
        <location evidence="1">Nucleus</location>
        <location evidence="1">Nucleoplasm</location>
    </subcellularLocation>
</comment>
<evidence type="ECO:0000256" key="5">
    <source>
        <dbReference type="ARBA" id="ARBA00022833"/>
    </source>
</evidence>
<dbReference type="PROSITE" id="PS50950">
    <property type="entry name" value="ZF_THAP"/>
    <property type="match status" value="1"/>
</dbReference>
<comment type="caution">
    <text evidence="15">The sequence shown here is derived from an EMBL/GenBank/DDBJ whole genome shotgun (WGS) entry which is preliminary data.</text>
</comment>
<dbReference type="Proteomes" id="UP001152888">
    <property type="component" value="Unassembled WGS sequence"/>
</dbReference>
<keyword evidence="3" id="KW-0479">Metal-binding</keyword>
<evidence type="ECO:0000259" key="14">
    <source>
        <dbReference type="PROSITE" id="PS50950"/>
    </source>
</evidence>
<evidence type="ECO:0000256" key="2">
    <source>
        <dbReference type="ARBA" id="ARBA00006177"/>
    </source>
</evidence>
<keyword evidence="9" id="KW-0804">Transcription</keyword>
<dbReference type="GO" id="GO:0005654">
    <property type="term" value="C:nucleoplasm"/>
    <property type="evidence" value="ECO:0007669"/>
    <property type="project" value="UniProtKB-SubCell"/>
</dbReference>
<evidence type="ECO:0000256" key="12">
    <source>
        <dbReference type="PROSITE-ProRule" id="PRU00309"/>
    </source>
</evidence>
<dbReference type="PANTHER" id="PTHR46600:SF1">
    <property type="entry name" value="THAP DOMAIN-CONTAINING PROTEIN 1"/>
    <property type="match status" value="1"/>
</dbReference>
<evidence type="ECO:0000256" key="13">
    <source>
        <dbReference type="SAM" id="MobiDB-lite"/>
    </source>
</evidence>
<keyword evidence="4 12" id="KW-0863">Zinc-finger</keyword>
<sequence length="331" mass="37892">MIKPTSMSRICTVLHCREKNGLFKFPSDPQELFNWEQAVGINLRKGRSNQRVRYICKDHFEANCFFAEPPKIMKDGTEIPLTRKRLRLKPGSIPSIFPYKSIPSSISKHLQNSTNCGEASTDIETTCTKTARKKQVANVIAKRLDFGEEDNLLILPCDAEIIGNGDFLEEYSITHLATDWKKNYGGRTKWGMTDASQGICFSYIDKSDEEVPNVTRSLLVKKDMSVEAFVNGRKANFPILESILSFHDVMDHLNKISCLRVCANTSCENGFYIPVLKSGSHLCKPCQKIMKRKKDREKKQEQRGLKKITKEKKSEKLQQKYQFFTVYLKSV</sequence>
<dbReference type="OrthoDB" id="6764673at2759"/>
<keyword evidence="8 12" id="KW-0238">DNA-binding</keyword>
<evidence type="ECO:0000256" key="3">
    <source>
        <dbReference type="ARBA" id="ARBA00022723"/>
    </source>
</evidence>
<evidence type="ECO:0000256" key="7">
    <source>
        <dbReference type="ARBA" id="ARBA00023054"/>
    </source>
</evidence>
<keyword evidence="5" id="KW-0862">Zinc</keyword>
<keyword evidence="10" id="KW-0539">Nucleus</keyword>
<evidence type="ECO:0000313" key="15">
    <source>
        <dbReference type="EMBL" id="CAH1997452.1"/>
    </source>
</evidence>
<dbReference type="EMBL" id="CAKOFQ010007288">
    <property type="protein sequence ID" value="CAH1997452.1"/>
    <property type="molecule type" value="Genomic_DNA"/>
</dbReference>
<keyword evidence="11" id="KW-0131">Cell cycle</keyword>
<evidence type="ECO:0000256" key="4">
    <source>
        <dbReference type="ARBA" id="ARBA00022771"/>
    </source>
</evidence>
<evidence type="ECO:0000256" key="1">
    <source>
        <dbReference type="ARBA" id="ARBA00004642"/>
    </source>
</evidence>
<dbReference type="GO" id="GO:0008270">
    <property type="term" value="F:zinc ion binding"/>
    <property type="evidence" value="ECO:0007669"/>
    <property type="project" value="UniProtKB-KW"/>
</dbReference>
<dbReference type="GO" id="GO:0043565">
    <property type="term" value="F:sequence-specific DNA binding"/>
    <property type="evidence" value="ECO:0007669"/>
    <property type="project" value="InterPro"/>
</dbReference>
<dbReference type="AlphaFoldDB" id="A0A9P0PSR3"/>
<dbReference type="Pfam" id="PF05485">
    <property type="entry name" value="THAP"/>
    <property type="match status" value="1"/>
</dbReference>
<proteinExistence type="inferred from homology"/>
<keyword evidence="7" id="KW-0175">Coiled coil</keyword>